<dbReference type="AlphaFoldDB" id="A0A1X0QAK6"/>
<dbReference type="OrthoDB" id="2190236at2759"/>
<dbReference type="VEuPathDB" id="MicrosporidiaDB:A0H76_948"/>
<dbReference type="VEuPathDB" id="MicrosporidiaDB:HERIO_1250"/>
<protein>
    <submittedName>
        <fullName evidence="1">Uncharacterized protein</fullName>
    </submittedName>
</protein>
<organism evidence="1 2">
    <name type="scientific">Hepatospora eriocheir</name>
    <dbReference type="NCBI Taxonomy" id="1081669"/>
    <lineage>
        <taxon>Eukaryota</taxon>
        <taxon>Fungi</taxon>
        <taxon>Fungi incertae sedis</taxon>
        <taxon>Microsporidia</taxon>
        <taxon>Hepatosporidae</taxon>
        <taxon>Hepatospora</taxon>
    </lineage>
</organism>
<reference evidence="1 2" key="1">
    <citation type="journal article" date="2017" name="Environ. Microbiol.">
        <title>Decay of the glycolytic pathway and adaptation to intranuclear parasitism within Enterocytozoonidae microsporidia.</title>
        <authorList>
            <person name="Wiredu Boakye D."/>
            <person name="Jaroenlak P."/>
            <person name="Prachumwat A."/>
            <person name="Williams T.A."/>
            <person name="Bateman K.S."/>
            <person name="Itsathitphaisarn O."/>
            <person name="Sritunyalucksana K."/>
            <person name="Paszkiewicz K.H."/>
            <person name="Moore K.A."/>
            <person name="Stentiford G.D."/>
            <person name="Williams B.A."/>
        </authorList>
    </citation>
    <scope>NUCLEOTIDE SEQUENCE [LARGE SCALE GENOMIC DNA]</scope>
    <source>
        <strain evidence="1 2">GB1</strain>
    </source>
</reference>
<accession>A0A1X0QAK6</accession>
<proteinExistence type="predicted"/>
<sequence length="494" mass="58056">MEDNEKIRDKLNKLKEQCKFSENIENTCKLLINELNNTDYKVMDSFKPFILPKQNITKLLNFYKLYTESLKKIENIQIEIEKVGLSDDEKILRIKDLDDMNVLKLMNNYLKCLDDLKSYIKVNMVRELCKKSKKYYEGIVSKIEEAFFNALKRLPKVVNSIDLYGKFLIRSLDKKEFLSKYTQALYKILGFSEVKTFPILNQRTKKLTQYLNMVKNINTQIIGKTEAHNINIGLIQLIIINLKKVIGDILLKVEKEIKPNQIPSLVILYNNLRHTEGPIVDEIEDLFVYKEQILKLILNCLVHFFAYLETLDSPNTDLKTESQVLTLCDIFKSFENNKSIKREWVRKFGPSFGVYNSDELYDNFCRKCLTKVEKASNNLKNYDKYIYLINNKAPFKEFVKMYDNMTMENSIKKDVKLVIGLWKISIEKYDGVTLNRFMLKQLEKHKKYYLPNEERNILHSNLTETVEELIAANILQGQVSKLKNAIEMSYTGTN</sequence>
<name>A0A1X0QAK6_9MICR</name>
<evidence type="ECO:0000313" key="2">
    <source>
        <dbReference type="Proteomes" id="UP000192356"/>
    </source>
</evidence>
<evidence type="ECO:0000313" key="1">
    <source>
        <dbReference type="EMBL" id="ORD96829.1"/>
    </source>
</evidence>
<gene>
    <name evidence="1" type="ORF">HERIO_1250</name>
</gene>
<keyword evidence="2" id="KW-1185">Reference proteome</keyword>
<dbReference type="Proteomes" id="UP000192356">
    <property type="component" value="Unassembled WGS sequence"/>
</dbReference>
<dbReference type="EMBL" id="LVKB01000059">
    <property type="protein sequence ID" value="ORD96829.1"/>
    <property type="molecule type" value="Genomic_DNA"/>
</dbReference>
<comment type="caution">
    <text evidence="1">The sequence shown here is derived from an EMBL/GenBank/DDBJ whole genome shotgun (WGS) entry which is preliminary data.</text>
</comment>